<dbReference type="EMBL" id="FPIZ01000003">
    <property type="protein sequence ID" value="SFW34631.1"/>
    <property type="molecule type" value="Genomic_DNA"/>
</dbReference>
<protein>
    <submittedName>
        <fullName evidence="1">Uncharacterized protein</fullName>
    </submittedName>
</protein>
<gene>
    <name evidence="1" type="ORF">SAMN05661012_01302</name>
</gene>
<reference evidence="1 2" key="1">
    <citation type="submission" date="2016-11" db="EMBL/GenBank/DDBJ databases">
        <authorList>
            <person name="Jaros S."/>
            <person name="Januszkiewicz K."/>
            <person name="Wedrychowicz H."/>
        </authorList>
    </citation>
    <scope>NUCLEOTIDE SEQUENCE [LARGE SCALE GENOMIC DNA]</scope>
    <source>
        <strain evidence="1 2">DSM 784</strain>
    </source>
</reference>
<evidence type="ECO:0000313" key="1">
    <source>
        <dbReference type="EMBL" id="SFW34631.1"/>
    </source>
</evidence>
<sequence length="94" mass="11022">MAALSKVDAIDKMLMVLTFLCWKNHRGILTSNDYEKIGRSIFKHAISLYQEEPEIFDLILRFGKTFKLKFNHGIRNNEKCPGWNPGHFSFFIRS</sequence>
<name>A0A1K1NH38_9BACT</name>
<proteinExistence type="predicted"/>
<evidence type="ECO:0000313" key="2">
    <source>
        <dbReference type="Proteomes" id="UP000183788"/>
    </source>
</evidence>
<organism evidence="1 2">
    <name type="scientific">Chitinophaga sancti</name>
    <dbReference type="NCBI Taxonomy" id="1004"/>
    <lineage>
        <taxon>Bacteria</taxon>
        <taxon>Pseudomonadati</taxon>
        <taxon>Bacteroidota</taxon>
        <taxon>Chitinophagia</taxon>
        <taxon>Chitinophagales</taxon>
        <taxon>Chitinophagaceae</taxon>
        <taxon>Chitinophaga</taxon>
    </lineage>
</organism>
<dbReference type="Proteomes" id="UP000183788">
    <property type="component" value="Unassembled WGS sequence"/>
</dbReference>
<dbReference type="AlphaFoldDB" id="A0A1K1NH38"/>
<accession>A0A1K1NH38</accession>